<comment type="caution">
    <text evidence="2">The sequence shown here is derived from an EMBL/GenBank/DDBJ whole genome shotgun (WGS) entry which is preliminary data.</text>
</comment>
<dbReference type="RefSeq" id="WP_376811147.1">
    <property type="nucleotide sequence ID" value="NZ_JBHSDY010000001.1"/>
</dbReference>
<dbReference type="Pfam" id="PF13557">
    <property type="entry name" value="Phenol_MetA_deg"/>
    <property type="match status" value="1"/>
</dbReference>
<proteinExistence type="predicted"/>
<evidence type="ECO:0000256" key="1">
    <source>
        <dbReference type="SAM" id="SignalP"/>
    </source>
</evidence>
<keyword evidence="3" id="KW-1185">Reference proteome</keyword>
<feature type="chain" id="PRO_5047224825" evidence="1">
    <location>
        <begin position="25"/>
        <end position="290"/>
    </location>
</feature>
<protein>
    <submittedName>
        <fullName evidence="2">Transporter</fullName>
    </submittedName>
</protein>
<keyword evidence="1" id="KW-0732">Signal</keyword>
<evidence type="ECO:0000313" key="2">
    <source>
        <dbReference type="EMBL" id="MFC4296561.1"/>
    </source>
</evidence>
<reference evidence="3" key="1">
    <citation type="journal article" date="2019" name="Int. J. Syst. Evol. Microbiol.">
        <title>The Global Catalogue of Microorganisms (GCM) 10K type strain sequencing project: providing services to taxonomists for standard genome sequencing and annotation.</title>
        <authorList>
            <consortium name="The Broad Institute Genomics Platform"/>
            <consortium name="The Broad Institute Genome Sequencing Center for Infectious Disease"/>
            <person name="Wu L."/>
            <person name="Ma J."/>
        </authorList>
    </citation>
    <scope>NUCLEOTIDE SEQUENCE [LARGE SCALE GENOMIC DNA]</scope>
    <source>
        <strain evidence="3">CGMCC 1.19029</strain>
    </source>
</reference>
<organism evidence="2 3">
    <name type="scientific">Castellaniella hirudinis</name>
    <dbReference type="NCBI Taxonomy" id="1144617"/>
    <lineage>
        <taxon>Bacteria</taxon>
        <taxon>Pseudomonadati</taxon>
        <taxon>Pseudomonadota</taxon>
        <taxon>Betaproteobacteria</taxon>
        <taxon>Burkholderiales</taxon>
        <taxon>Alcaligenaceae</taxon>
        <taxon>Castellaniella</taxon>
    </lineage>
</organism>
<accession>A0ABV8RVZ9</accession>
<evidence type="ECO:0000313" key="3">
    <source>
        <dbReference type="Proteomes" id="UP001595756"/>
    </source>
</evidence>
<name>A0ABV8RVZ9_9BURK</name>
<dbReference type="Proteomes" id="UP001595756">
    <property type="component" value="Unassembled WGS sequence"/>
</dbReference>
<sequence>MTMMRTMRRLALAAALAAAGSAQAGDPSARDWIPAPPGTSVFAAYLFGLNSHGFYDHGNRVDDGPTVDVRGMVLRPMYFSEVLGKTVQYELILPATRTTIGVSGEPDDRVTGVGDAQLGAAVWFVNNQETKTWFAWEPFITVPTGRYHSNHADASSGKNRWTTIQDFAFVQGVGESTFLEAVAEFEFFGDNTNYYGGTLKKAPAIRLMALASTNITESTYVGMRYRYETGGREKVDGVETVSSARNHQLAFEITHQINDANQVQLQYIHDLKVENGPRMRGVQMRYVYAF</sequence>
<dbReference type="InterPro" id="IPR025737">
    <property type="entry name" value="FApF"/>
</dbReference>
<dbReference type="EMBL" id="JBHSDY010000001">
    <property type="protein sequence ID" value="MFC4296561.1"/>
    <property type="molecule type" value="Genomic_DNA"/>
</dbReference>
<gene>
    <name evidence="2" type="ORF">ACFO0J_00720</name>
</gene>
<feature type="signal peptide" evidence="1">
    <location>
        <begin position="1"/>
        <end position="24"/>
    </location>
</feature>